<evidence type="ECO:0000256" key="14">
    <source>
        <dbReference type="ARBA" id="ARBA00022989"/>
    </source>
</evidence>
<organism evidence="23 24">
    <name type="scientific">Vreelandella lutescens</name>
    <dbReference type="NCBI Taxonomy" id="1602943"/>
    <lineage>
        <taxon>Bacteria</taxon>
        <taxon>Pseudomonadati</taxon>
        <taxon>Pseudomonadota</taxon>
        <taxon>Gammaproteobacteria</taxon>
        <taxon>Oceanospirillales</taxon>
        <taxon>Halomonadaceae</taxon>
        <taxon>Vreelandella</taxon>
    </lineage>
</organism>
<evidence type="ECO:0000256" key="8">
    <source>
        <dbReference type="ARBA" id="ARBA00022475"/>
    </source>
</evidence>
<comment type="cofactor">
    <cofactor evidence="20">
        <name>[2Fe-2S] cluster</name>
        <dbReference type="ChEBI" id="CHEBI:190135"/>
    </cofactor>
    <text evidence="20">Binds 1 [2Fe-2S] cluster per subunit.</text>
</comment>
<comment type="catalytic activity">
    <reaction evidence="19 20">
        <text>a quinol + 2 Fe(III)-[cytochrome c](out) = a quinone + 2 Fe(II)-[cytochrome c](out) + 2 H(+)(out)</text>
        <dbReference type="Rhea" id="RHEA:11484"/>
        <dbReference type="Rhea" id="RHEA-COMP:10350"/>
        <dbReference type="Rhea" id="RHEA-COMP:14399"/>
        <dbReference type="ChEBI" id="CHEBI:15378"/>
        <dbReference type="ChEBI" id="CHEBI:24646"/>
        <dbReference type="ChEBI" id="CHEBI:29033"/>
        <dbReference type="ChEBI" id="CHEBI:29034"/>
        <dbReference type="ChEBI" id="CHEBI:132124"/>
        <dbReference type="EC" id="7.1.1.8"/>
    </reaction>
</comment>
<dbReference type="Pfam" id="PF00355">
    <property type="entry name" value="Rieske"/>
    <property type="match status" value="1"/>
</dbReference>
<gene>
    <name evidence="23" type="ORF">GCM10011382_09770</name>
</gene>
<keyword evidence="13 20" id="KW-0249">Electron transport</keyword>
<evidence type="ECO:0000256" key="16">
    <source>
        <dbReference type="ARBA" id="ARBA00023014"/>
    </source>
</evidence>
<evidence type="ECO:0000259" key="22">
    <source>
        <dbReference type="PROSITE" id="PS51296"/>
    </source>
</evidence>
<dbReference type="EC" id="7.1.1.8" evidence="5 20"/>
<keyword evidence="24" id="KW-1185">Reference proteome</keyword>
<keyword evidence="18" id="KW-1015">Disulfide bond</keyword>
<keyword evidence="17 20" id="KW-0472">Membrane</keyword>
<keyword evidence="11" id="KW-0479">Metal-binding</keyword>
<dbReference type="CDD" id="cd03470">
    <property type="entry name" value="Rieske_cytochrome_bc1"/>
    <property type="match status" value="1"/>
</dbReference>
<dbReference type="RefSeq" id="WP_188638392.1">
    <property type="nucleotide sequence ID" value="NZ_BMHM01000002.1"/>
</dbReference>
<evidence type="ECO:0000256" key="13">
    <source>
        <dbReference type="ARBA" id="ARBA00022982"/>
    </source>
</evidence>
<keyword evidence="14 20" id="KW-1133">Transmembrane helix</keyword>
<keyword evidence="9 20" id="KW-0812">Transmembrane</keyword>
<dbReference type="SUPFAM" id="SSF50022">
    <property type="entry name" value="ISP domain"/>
    <property type="match status" value="1"/>
</dbReference>
<comment type="miscellaneous">
    <text evidence="20">The Rieske protein is a high potential 2Fe-2S protein.</text>
</comment>
<evidence type="ECO:0000256" key="17">
    <source>
        <dbReference type="ARBA" id="ARBA00023136"/>
    </source>
</evidence>
<feature type="domain" description="Rieske" evidence="22">
    <location>
        <begin position="85"/>
        <end position="191"/>
    </location>
</feature>
<dbReference type="Gene3D" id="1.20.5.510">
    <property type="entry name" value="Single helix bin"/>
    <property type="match status" value="1"/>
</dbReference>
<dbReference type="InterPro" id="IPR019470">
    <property type="entry name" value="Ubiq_cytC_Rdtase_Fe-S_su_TAT"/>
</dbReference>
<evidence type="ECO:0000313" key="24">
    <source>
        <dbReference type="Proteomes" id="UP000597301"/>
    </source>
</evidence>
<dbReference type="EMBL" id="BMHM01000002">
    <property type="protein sequence ID" value="GGC81650.1"/>
    <property type="molecule type" value="Genomic_DNA"/>
</dbReference>
<evidence type="ECO:0000256" key="21">
    <source>
        <dbReference type="RuleBase" id="RU004497"/>
    </source>
</evidence>
<keyword evidence="12" id="KW-1278">Translocase</keyword>
<keyword evidence="8" id="KW-1003">Cell membrane</keyword>
<keyword evidence="15" id="KW-0408">Iron</keyword>
<evidence type="ECO:0000256" key="18">
    <source>
        <dbReference type="ARBA" id="ARBA00023157"/>
    </source>
</evidence>
<dbReference type="Gene3D" id="2.102.10.10">
    <property type="entry name" value="Rieske [2Fe-2S] iron-sulphur domain"/>
    <property type="match status" value="1"/>
</dbReference>
<comment type="subunit">
    <text evidence="4 21">The main subunits of complex b-c1 are: cytochrome b, cytochrome c1 and the Rieske protein.</text>
</comment>
<dbReference type="InterPro" id="IPR017941">
    <property type="entry name" value="Rieske_2Fe-2S"/>
</dbReference>
<comment type="similarity">
    <text evidence="3">Belongs to the Rieske iron-sulfur protein family.</text>
</comment>
<evidence type="ECO:0000256" key="2">
    <source>
        <dbReference type="ARBA" id="ARBA00004162"/>
    </source>
</evidence>
<comment type="subcellular location">
    <subcellularLocation>
        <location evidence="2">Cell membrane</location>
        <topology evidence="2">Single-pass membrane protein</topology>
    </subcellularLocation>
</comment>
<dbReference type="Proteomes" id="UP000597301">
    <property type="component" value="Unassembled WGS sequence"/>
</dbReference>
<evidence type="ECO:0000313" key="23">
    <source>
        <dbReference type="EMBL" id="GGC81650.1"/>
    </source>
</evidence>
<dbReference type="PROSITE" id="PS51318">
    <property type="entry name" value="TAT"/>
    <property type="match status" value="1"/>
</dbReference>
<dbReference type="PANTHER" id="PTHR10134">
    <property type="entry name" value="CYTOCHROME B-C1 COMPLEX SUBUNIT RIESKE, MITOCHONDRIAL"/>
    <property type="match status" value="1"/>
</dbReference>
<dbReference type="Pfam" id="PF10399">
    <property type="entry name" value="UCR_Fe-S_N"/>
    <property type="match status" value="1"/>
</dbReference>
<protein>
    <recommendedName>
        <fullName evidence="6 20">Ubiquinol-cytochrome c reductase iron-sulfur subunit</fullName>
        <ecNumber evidence="5 20">7.1.1.8</ecNumber>
    </recommendedName>
</protein>
<feature type="transmembrane region" description="Helical" evidence="20">
    <location>
        <begin position="12"/>
        <end position="35"/>
    </location>
</feature>
<keyword evidence="16" id="KW-0411">Iron-sulfur</keyword>
<dbReference type="PRINTS" id="PR00162">
    <property type="entry name" value="RIESKE"/>
</dbReference>
<evidence type="ECO:0000256" key="1">
    <source>
        <dbReference type="ARBA" id="ARBA00002444"/>
    </source>
</evidence>
<comment type="caution">
    <text evidence="23">The sequence shown here is derived from an EMBL/GenBank/DDBJ whole genome shotgun (WGS) entry which is preliminary data.</text>
</comment>
<dbReference type="InterPro" id="IPR005805">
    <property type="entry name" value="Rieske_Fe-S_prot_C"/>
</dbReference>
<dbReference type="InterPro" id="IPR014349">
    <property type="entry name" value="Rieske_Fe-S_prot"/>
</dbReference>
<evidence type="ECO:0000256" key="7">
    <source>
        <dbReference type="ARBA" id="ARBA00022448"/>
    </source>
</evidence>
<dbReference type="NCBIfam" id="TIGR01416">
    <property type="entry name" value="Rieske_proteo"/>
    <property type="match status" value="1"/>
</dbReference>
<dbReference type="PROSITE" id="PS51296">
    <property type="entry name" value="RIESKE"/>
    <property type="match status" value="1"/>
</dbReference>
<evidence type="ECO:0000256" key="12">
    <source>
        <dbReference type="ARBA" id="ARBA00022967"/>
    </source>
</evidence>
<keyword evidence="10" id="KW-0001">2Fe-2S</keyword>
<comment type="function">
    <text evidence="1">Component of the ubiquinol-cytochrome c reductase complex (complex III or cytochrome b-c1 complex), which is a respiratory chain that generates an electrochemical potential coupled to ATP synthesis.</text>
</comment>
<evidence type="ECO:0000256" key="6">
    <source>
        <dbReference type="ARBA" id="ARBA00019816"/>
    </source>
</evidence>
<evidence type="ECO:0000256" key="19">
    <source>
        <dbReference type="ARBA" id="ARBA00029351"/>
    </source>
</evidence>
<evidence type="ECO:0000256" key="20">
    <source>
        <dbReference type="RuleBase" id="RU004494"/>
    </source>
</evidence>
<evidence type="ECO:0000256" key="4">
    <source>
        <dbReference type="ARBA" id="ARBA00011649"/>
    </source>
</evidence>
<sequence>MADNGVNKGRRRFLVGATSVVGAVGAVGVAVPFVASWQPSAKARAAGAPVQADISKLEPGQRMTVEWRGRPIWIINRTPEMIERTEALGADSLADPESEVPQQPAYIQGGLRSIRPEIGVLIGICTHLGCSPLYRPEPDAEGVGVSNWPGGFFCPCHGSRFDLAGRVFSNVPAPTNLEVPPYRFEGDDIIVVGEDEESA</sequence>
<name>A0ABQ1NNN4_9GAMM</name>
<evidence type="ECO:0000256" key="10">
    <source>
        <dbReference type="ARBA" id="ARBA00022714"/>
    </source>
</evidence>
<evidence type="ECO:0000256" key="15">
    <source>
        <dbReference type="ARBA" id="ARBA00023004"/>
    </source>
</evidence>
<dbReference type="InterPro" id="IPR006317">
    <property type="entry name" value="Ubiquinol_cyt_c_Rdtase_Fe-S-su"/>
</dbReference>
<evidence type="ECO:0000256" key="11">
    <source>
        <dbReference type="ARBA" id="ARBA00022723"/>
    </source>
</evidence>
<evidence type="ECO:0000256" key="9">
    <source>
        <dbReference type="ARBA" id="ARBA00022692"/>
    </source>
</evidence>
<proteinExistence type="inferred from homology"/>
<accession>A0ABQ1NNN4</accession>
<reference evidence="24" key="1">
    <citation type="journal article" date="2019" name="Int. J. Syst. Evol. Microbiol.">
        <title>The Global Catalogue of Microorganisms (GCM) 10K type strain sequencing project: providing services to taxonomists for standard genome sequencing and annotation.</title>
        <authorList>
            <consortium name="The Broad Institute Genomics Platform"/>
            <consortium name="The Broad Institute Genome Sequencing Center for Infectious Disease"/>
            <person name="Wu L."/>
            <person name="Ma J."/>
        </authorList>
    </citation>
    <scope>NUCLEOTIDE SEQUENCE [LARGE SCALE GENOMIC DNA]</scope>
    <source>
        <strain evidence="24">CGMCC 1.15122</strain>
    </source>
</reference>
<keyword evidence="7 20" id="KW-0813">Transport</keyword>
<evidence type="ECO:0000256" key="3">
    <source>
        <dbReference type="ARBA" id="ARBA00010651"/>
    </source>
</evidence>
<dbReference type="InterPro" id="IPR006311">
    <property type="entry name" value="TAT_signal"/>
</dbReference>
<dbReference type="InterPro" id="IPR036922">
    <property type="entry name" value="Rieske_2Fe-2S_sf"/>
</dbReference>
<evidence type="ECO:0000256" key="5">
    <source>
        <dbReference type="ARBA" id="ARBA00012951"/>
    </source>
</evidence>